<evidence type="ECO:0000256" key="1">
    <source>
        <dbReference type="SAM" id="MobiDB-lite"/>
    </source>
</evidence>
<comment type="caution">
    <text evidence="2">The sequence shown here is derived from an EMBL/GenBank/DDBJ whole genome shotgun (WGS) entry which is preliminary data.</text>
</comment>
<feature type="compositionally biased region" description="Polar residues" evidence="1">
    <location>
        <begin position="111"/>
        <end position="121"/>
    </location>
</feature>
<evidence type="ECO:0000313" key="2">
    <source>
        <dbReference type="EMBL" id="MBE1496087.1"/>
    </source>
</evidence>
<dbReference type="Proteomes" id="UP000631670">
    <property type="component" value="Unassembled WGS sequence"/>
</dbReference>
<dbReference type="RefSeq" id="WP_249026875.1">
    <property type="nucleotide sequence ID" value="NZ_JADBEG010000001.1"/>
</dbReference>
<organism evidence="2 3">
    <name type="scientific">Amycolatopsis lexingtonensis</name>
    <dbReference type="NCBI Taxonomy" id="218822"/>
    <lineage>
        <taxon>Bacteria</taxon>
        <taxon>Bacillati</taxon>
        <taxon>Actinomycetota</taxon>
        <taxon>Actinomycetes</taxon>
        <taxon>Pseudonocardiales</taxon>
        <taxon>Pseudonocardiaceae</taxon>
        <taxon>Amycolatopsis</taxon>
    </lineage>
</organism>
<proteinExistence type="predicted"/>
<feature type="compositionally biased region" description="Low complexity" evidence="1">
    <location>
        <begin position="91"/>
        <end position="102"/>
    </location>
</feature>
<protein>
    <submittedName>
        <fullName evidence="2">Uncharacterized protein</fullName>
    </submittedName>
</protein>
<name>A0ABR9HZH5_9PSEU</name>
<evidence type="ECO:0000313" key="3">
    <source>
        <dbReference type="Proteomes" id="UP000631670"/>
    </source>
</evidence>
<keyword evidence="3" id="KW-1185">Reference proteome</keyword>
<accession>A0ABR9HZH5</accession>
<gene>
    <name evidence="2" type="ORF">H4696_003187</name>
</gene>
<feature type="region of interest" description="Disordered" evidence="1">
    <location>
        <begin position="81"/>
        <end position="121"/>
    </location>
</feature>
<reference evidence="2 3" key="1">
    <citation type="submission" date="2020-10" db="EMBL/GenBank/DDBJ databases">
        <title>Sequencing the genomes of 1000 actinobacteria strains.</title>
        <authorList>
            <person name="Klenk H.-P."/>
        </authorList>
    </citation>
    <scope>NUCLEOTIDE SEQUENCE [LARGE SCALE GENOMIC DNA]</scope>
    <source>
        <strain evidence="2 3">DSM 44653</strain>
    </source>
</reference>
<sequence length="121" mass="13329">MAEQKNPTGPASTNVYVNGLRFAFYGRTSTTRRQDRVSSQDWQRDMADELVAGHGQVIAALYTWCTRHGLQLWLPETGGPVDLANRDLRRSSPSWTSSPLSRFGRPDQPPTGKSGSLPSPA</sequence>
<dbReference type="EMBL" id="JADBEG010000001">
    <property type="protein sequence ID" value="MBE1496087.1"/>
    <property type="molecule type" value="Genomic_DNA"/>
</dbReference>